<dbReference type="EMBL" id="FNGL01000016">
    <property type="protein sequence ID" value="SDL28520.1"/>
    <property type="molecule type" value="Genomic_DNA"/>
</dbReference>
<evidence type="ECO:0000313" key="4">
    <source>
        <dbReference type="EMBL" id="SDL28520.1"/>
    </source>
</evidence>
<organism evidence="4 5">
    <name type="scientific">Clostridium cochlearium</name>
    <dbReference type="NCBI Taxonomy" id="1494"/>
    <lineage>
        <taxon>Bacteria</taxon>
        <taxon>Bacillati</taxon>
        <taxon>Bacillota</taxon>
        <taxon>Clostridia</taxon>
        <taxon>Eubacteriales</taxon>
        <taxon>Clostridiaceae</taxon>
        <taxon>Clostridium</taxon>
    </lineage>
</organism>
<keyword evidence="1" id="KW-0328">Glycosyltransferase</keyword>
<evidence type="ECO:0000256" key="2">
    <source>
        <dbReference type="ARBA" id="ARBA00022679"/>
    </source>
</evidence>
<dbReference type="Proteomes" id="UP000198811">
    <property type="component" value="Unassembled WGS sequence"/>
</dbReference>
<dbReference type="PANTHER" id="PTHR12526">
    <property type="entry name" value="GLYCOSYLTRANSFERASE"/>
    <property type="match status" value="1"/>
</dbReference>
<evidence type="ECO:0000313" key="5">
    <source>
        <dbReference type="Proteomes" id="UP000198811"/>
    </source>
</evidence>
<proteinExistence type="predicted"/>
<dbReference type="Gene3D" id="3.40.50.2000">
    <property type="entry name" value="Glycogen Phosphorylase B"/>
    <property type="match status" value="2"/>
</dbReference>
<dbReference type="SUPFAM" id="SSF53756">
    <property type="entry name" value="UDP-Glycosyltransferase/glycogen phosphorylase"/>
    <property type="match status" value="1"/>
</dbReference>
<evidence type="ECO:0000256" key="1">
    <source>
        <dbReference type="ARBA" id="ARBA00022676"/>
    </source>
</evidence>
<sequence length="429" mass="50547">MSKKYLVIINEKYPYEKGESFMENEIPLINGFNKIYICPCSVLDFNVTRNIDHSSVKVINIDSSNSFYKKILKLLTYIRSLFNPLVIKEICLLIRNKKISYKTVKSLISFVSFAENRIYRVKKQLDFDGIKKSDKIIFYSYWMDFHSYVAINLRKLYPNSICVSRCHGYDLYEYRNKNNYIPLRKYILQNMNIIFSISVNGKNYLEKNYPKIRKNIIVSRLGTNDYDIREVGLNRKTLKIVSCSWISPVKRVERIVNTLSQIKDINISWTHYGDGVLFEQLREYAKENLKGNISFDLPGATNNKELMEKYKTKDFHIFVNVSESEGVPVSIMEAMSFGIPVIATDVGGVNEIVIDKYNGLLISKDFKDEDLVKCIREFYNMTQDEYMNYRKNSRLLWEQEYNAKKNYEKFYKSLIIEGNKHEQMVSNKE</sequence>
<evidence type="ECO:0000259" key="3">
    <source>
        <dbReference type="Pfam" id="PF00534"/>
    </source>
</evidence>
<name>A0ABY0QMN4_CLOCO</name>
<dbReference type="InterPro" id="IPR001296">
    <property type="entry name" value="Glyco_trans_1"/>
</dbReference>
<keyword evidence="2" id="KW-0808">Transferase</keyword>
<comment type="caution">
    <text evidence="4">The sequence shown here is derived from an EMBL/GenBank/DDBJ whole genome shotgun (WGS) entry which is preliminary data.</text>
</comment>
<dbReference type="PANTHER" id="PTHR12526:SF629">
    <property type="entry name" value="TEICHURONIC ACID BIOSYNTHESIS GLYCOSYLTRANSFERASE TUAH-RELATED"/>
    <property type="match status" value="1"/>
</dbReference>
<reference evidence="4 5" key="1">
    <citation type="submission" date="2016-10" db="EMBL/GenBank/DDBJ databases">
        <authorList>
            <person name="Varghese N."/>
            <person name="Submissions S."/>
        </authorList>
    </citation>
    <scope>NUCLEOTIDE SEQUENCE [LARGE SCALE GENOMIC DNA]</scope>
    <source>
        <strain evidence="4 5">NLAE-zl-C224</strain>
    </source>
</reference>
<feature type="domain" description="Glycosyl transferase family 1" evidence="3">
    <location>
        <begin position="229"/>
        <end position="394"/>
    </location>
</feature>
<dbReference type="Pfam" id="PF00534">
    <property type="entry name" value="Glycos_transf_1"/>
    <property type="match status" value="1"/>
</dbReference>
<protein>
    <submittedName>
        <fullName evidence="4">Glycosyltransferase involved in cell wall bisynthesis</fullName>
    </submittedName>
</protein>
<gene>
    <name evidence="4" type="ORF">SAMN05216497_11634</name>
</gene>
<accession>A0ABY0QMN4</accession>
<dbReference type="RefSeq" id="WP_089866851.1">
    <property type="nucleotide sequence ID" value="NZ_FNGL01000016.1"/>
</dbReference>
<keyword evidence="5" id="KW-1185">Reference proteome</keyword>